<evidence type="ECO:0000256" key="4">
    <source>
        <dbReference type="ARBA" id="ARBA00022989"/>
    </source>
</evidence>
<dbReference type="InterPro" id="IPR051449">
    <property type="entry name" value="ABC-2_transporter_component"/>
</dbReference>
<proteinExistence type="predicted"/>
<accession>A0A9E8CUA6</accession>
<keyword evidence="5 6" id="KW-0472">Membrane</keyword>
<keyword evidence="3 6" id="KW-0812">Transmembrane</keyword>
<keyword evidence="4 6" id="KW-1133">Transmembrane helix</keyword>
<feature type="transmembrane region" description="Helical" evidence="6">
    <location>
        <begin position="20"/>
        <end position="37"/>
    </location>
</feature>
<dbReference type="InterPro" id="IPR013525">
    <property type="entry name" value="ABC2_TM"/>
</dbReference>
<dbReference type="Pfam" id="PF12698">
    <property type="entry name" value="ABC2_membrane_3"/>
    <property type="match status" value="1"/>
</dbReference>
<dbReference type="GO" id="GO:0140359">
    <property type="term" value="F:ABC-type transporter activity"/>
    <property type="evidence" value="ECO:0007669"/>
    <property type="project" value="InterPro"/>
</dbReference>
<dbReference type="GO" id="GO:0005886">
    <property type="term" value="C:plasma membrane"/>
    <property type="evidence" value="ECO:0007669"/>
    <property type="project" value="UniProtKB-SubCell"/>
</dbReference>
<evidence type="ECO:0000256" key="3">
    <source>
        <dbReference type="ARBA" id="ARBA00022692"/>
    </source>
</evidence>
<protein>
    <submittedName>
        <fullName evidence="8">ABC transporter permease</fullName>
    </submittedName>
</protein>
<reference evidence="8" key="1">
    <citation type="submission" date="2022-08" db="EMBL/GenBank/DDBJ databases">
        <title>Complete Genome Sequences of 2 Bosea sp. soil isolates.</title>
        <authorList>
            <person name="Alvarez Arevalo M."/>
            <person name="Sterndorff E.B."/>
            <person name="Faurdal D."/>
            <person name="Joergensen T.S."/>
            <person name="Weber T."/>
        </authorList>
    </citation>
    <scope>NUCLEOTIDE SEQUENCE</scope>
    <source>
        <strain evidence="8">NBC_00436</strain>
        <plasmid evidence="8">pNBC436</plasmid>
    </source>
</reference>
<keyword evidence="8" id="KW-0614">Plasmid</keyword>
<feature type="transmembrane region" description="Helical" evidence="6">
    <location>
        <begin position="186"/>
        <end position="208"/>
    </location>
</feature>
<gene>
    <name evidence="8" type="ORF">NWE54_26835</name>
</gene>
<feature type="transmembrane region" description="Helical" evidence="6">
    <location>
        <begin position="236"/>
        <end position="258"/>
    </location>
</feature>
<dbReference type="Gene3D" id="3.40.1710.10">
    <property type="entry name" value="abc type-2 transporter like domain"/>
    <property type="match status" value="1"/>
</dbReference>
<organism evidence="8">
    <name type="scientific">Bosea sp. NBC_00436</name>
    <dbReference type="NCBI Taxonomy" id="2969620"/>
    <lineage>
        <taxon>Bacteria</taxon>
        <taxon>Pseudomonadati</taxon>
        <taxon>Pseudomonadota</taxon>
        <taxon>Alphaproteobacteria</taxon>
        <taxon>Hyphomicrobiales</taxon>
        <taxon>Boseaceae</taxon>
        <taxon>Bosea</taxon>
    </lineage>
</organism>
<feature type="transmembrane region" description="Helical" evidence="6">
    <location>
        <begin position="354"/>
        <end position="375"/>
    </location>
</feature>
<dbReference type="PANTHER" id="PTHR30294">
    <property type="entry name" value="MEMBRANE COMPONENT OF ABC TRANSPORTER YHHJ-RELATED"/>
    <property type="match status" value="1"/>
</dbReference>
<feature type="transmembrane region" description="Helical" evidence="6">
    <location>
        <begin position="270"/>
        <end position="291"/>
    </location>
</feature>
<evidence type="ECO:0000313" key="8">
    <source>
        <dbReference type="EMBL" id="UZF90161.1"/>
    </source>
</evidence>
<name>A0A9E8CUA6_9HYPH</name>
<dbReference type="EMBL" id="CP102775">
    <property type="protein sequence ID" value="UZF90161.1"/>
    <property type="molecule type" value="Genomic_DNA"/>
</dbReference>
<feature type="transmembrane region" description="Helical" evidence="6">
    <location>
        <begin position="297"/>
        <end position="316"/>
    </location>
</feature>
<sequence length="395" mass="41760">MSGLLTVSRNELRRILGLKPVFSVMVGALAIYALLYPQPYRAEALRRTPVAVVDQDQTVTSRDLVRRLDASPDAAVASVRPDFPAARRSVFAREVSGILVVPEGFERELLRGNPSPVALYADASYFLVYQRLALGVSTIAHTVGAEVEVRRLIGLGVDAPVATAAANPMPLTTIPLFNPQEGYASYVLPAAFVLILQQTLLIGVGLLGTLPGADAVRRTAEGTIVAGPFATVAGKLLAYLALEVVLVPLYLVVLPFFYGIPRLGGLLPTLLFAAPFVLATGALGLIIAAAFRTPLAVQLVMAALGLPFFFLSGFSWPFEAMPQVARWLALPVPSTSAIEGFVALGQLGAGLSDVRANIVTLLTLASSYTALAVWLESRSTRASSKAPGDGGMLPR</sequence>
<geneLocation type="plasmid" evidence="8">
    <name>pNBC436</name>
</geneLocation>
<dbReference type="AlphaFoldDB" id="A0A9E8CUA6"/>
<evidence type="ECO:0000256" key="5">
    <source>
        <dbReference type="ARBA" id="ARBA00023136"/>
    </source>
</evidence>
<feature type="domain" description="ABC-2 type transporter transmembrane" evidence="7">
    <location>
        <begin position="23"/>
        <end position="373"/>
    </location>
</feature>
<evidence type="ECO:0000256" key="6">
    <source>
        <dbReference type="SAM" id="Phobius"/>
    </source>
</evidence>
<evidence type="ECO:0000256" key="2">
    <source>
        <dbReference type="ARBA" id="ARBA00022475"/>
    </source>
</evidence>
<keyword evidence="2" id="KW-1003">Cell membrane</keyword>
<evidence type="ECO:0000256" key="1">
    <source>
        <dbReference type="ARBA" id="ARBA00004651"/>
    </source>
</evidence>
<evidence type="ECO:0000259" key="7">
    <source>
        <dbReference type="Pfam" id="PF12698"/>
    </source>
</evidence>
<comment type="subcellular location">
    <subcellularLocation>
        <location evidence="1">Cell membrane</location>
        <topology evidence="1">Multi-pass membrane protein</topology>
    </subcellularLocation>
</comment>
<dbReference type="PANTHER" id="PTHR30294:SF46">
    <property type="entry name" value="ABC TRANSPORTER PERMEASE"/>
    <property type="match status" value="1"/>
</dbReference>